<dbReference type="PANTHER" id="PTHR11177">
    <property type="entry name" value="CHITINASE"/>
    <property type="match status" value="1"/>
</dbReference>
<feature type="compositionally biased region" description="Basic and acidic residues" evidence="6">
    <location>
        <begin position="8"/>
        <end position="17"/>
    </location>
</feature>
<evidence type="ECO:0008006" key="11">
    <source>
        <dbReference type="Google" id="ProtNLM"/>
    </source>
</evidence>
<feature type="region of interest" description="Disordered" evidence="6">
    <location>
        <begin position="196"/>
        <end position="224"/>
    </location>
</feature>
<dbReference type="InterPro" id="IPR001579">
    <property type="entry name" value="Glyco_hydro_18_chit_AS"/>
</dbReference>
<dbReference type="PANTHER" id="PTHR11177:SF317">
    <property type="entry name" value="CHITINASE 12-RELATED"/>
    <property type="match status" value="1"/>
</dbReference>
<evidence type="ECO:0000313" key="10">
    <source>
        <dbReference type="Proteomes" id="UP001530315"/>
    </source>
</evidence>
<feature type="compositionally biased region" description="Basic residues" evidence="6">
    <location>
        <begin position="18"/>
        <end position="29"/>
    </location>
</feature>
<feature type="compositionally biased region" description="Low complexity" evidence="6">
    <location>
        <begin position="361"/>
        <end position="382"/>
    </location>
</feature>
<dbReference type="AlphaFoldDB" id="A0ABD3NGW6"/>
<feature type="region of interest" description="Disordered" evidence="6">
    <location>
        <begin position="257"/>
        <end position="297"/>
    </location>
</feature>
<dbReference type="SMART" id="SM00636">
    <property type="entry name" value="Glyco_18"/>
    <property type="match status" value="1"/>
</dbReference>
<name>A0ABD3NGW6_9STRA</name>
<dbReference type="GO" id="GO:0016798">
    <property type="term" value="F:hydrolase activity, acting on glycosyl bonds"/>
    <property type="evidence" value="ECO:0007669"/>
    <property type="project" value="UniProtKB-KW"/>
</dbReference>
<dbReference type="InterPro" id="IPR011583">
    <property type="entry name" value="Chitinase_II/V-like_cat"/>
</dbReference>
<feature type="compositionally biased region" description="Low complexity" evidence="6">
    <location>
        <begin position="396"/>
        <end position="412"/>
    </location>
</feature>
<accession>A0ABD3NGW6</accession>
<dbReference type="PROSITE" id="PS50941">
    <property type="entry name" value="CHIT_BIND_I_2"/>
    <property type="match status" value="1"/>
</dbReference>
<dbReference type="InterPro" id="IPR050314">
    <property type="entry name" value="Glycosyl_Hydrlase_18"/>
</dbReference>
<feature type="domain" description="GH18" evidence="8">
    <location>
        <begin position="419"/>
        <end position="841"/>
    </location>
</feature>
<evidence type="ECO:0000256" key="4">
    <source>
        <dbReference type="PROSITE-ProRule" id="PRU00261"/>
    </source>
</evidence>
<keyword evidence="10" id="KW-1185">Reference proteome</keyword>
<keyword evidence="3 5" id="KW-0326">Glycosidase</keyword>
<dbReference type="InterPro" id="IPR001223">
    <property type="entry name" value="Glyco_hydro18_cat"/>
</dbReference>
<dbReference type="SUPFAM" id="SSF51445">
    <property type="entry name" value="(Trans)glycosidases"/>
    <property type="match status" value="1"/>
</dbReference>
<evidence type="ECO:0000256" key="2">
    <source>
        <dbReference type="ARBA" id="ARBA00022801"/>
    </source>
</evidence>
<feature type="compositionally biased region" description="Polar residues" evidence="6">
    <location>
        <begin position="273"/>
        <end position="297"/>
    </location>
</feature>
<dbReference type="SUPFAM" id="SSF57016">
    <property type="entry name" value="Plant lectins/antimicrobial peptides"/>
    <property type="match status" value="1"/>
</dbReference>
<keyword evidence="1 4" id="KW-0147">Chitin-binding</keyword>
<dbReference type="Proteomes" id="UP001530315">
    <property type="component" value="Unassembled WGS sequence"/>
</dbReference>
<evidence type="ECO:0000259" key="7">
    <source>
        <dbReference type="PROSITE" id="PS50941"/>
    </source>
</evidence>
<dbReference type="Gene3D" id="3.10.50.10">
    <property type="match status" value="1"/>
</dbReference>
<dbReference type="Pfam" id="PF00704">
    <property type="entry name" value="Glyco_hydro_18"/>
    <property type="match status" value="1"/>
</dbReference>
<dbReference type="EMBL" id="JALLAZ020001431">
    <property type="protein sequence ID" value="KAL3775108.1"/>
    <property type="molecule type" value="Genomic_DNA"/>
</dbReference>
<evidence type="ECO:0000256" key="1">
    <source>
        <dbReference type="ARBA" id="ARBA00022669"/>
    </source>
</evidence>
<proteinExistence type="predicted"/>
<dbReference type="PROSITE" id="PS51910">
    <property type="entry name" value="GH18_2"/>
    <property type="match status" value="1"/>
</dbReference>
<keyword evidence="4" id="KW-1015">Disulfide bond</keyword>
<dbReference type="InterPro" id="IPR017853">
    <property type="entry name" value="GH"/>
</dbReference>
<dbReference type="PROSITE" id="PS01095">
    <property type="entry name" value="GH18_1"/>
    <property type="match status" value="1"/>
</dbReference>
<dbReference type="InterPro" id="IPR001002">
    <property type="entry name" value="Chitin-bd_1"/>
</dbReference>
<feature type="compositionally biased region" description="Gly residues" evidence="6">
    <location>
        <begin position="213"/>
        <end position="224"/>
    </location>
</feature>
<sequence length="912" mass="97183">MQIIAKESSGRRKEGSTPRRRRRGRRWSHHFSSSSTTTSSSALLVVVVVSSSSSSLLPLLPYAPVVYGQQQRGYYCGASWVDAVSLCDVPCPAGSPSECPLGETCFAGTPCVVPSSTYPPPPAAVATPPPIAAFATTTTTEEGEGWEADTTGTATTTTSAGTCGNGLRGDGTCPDPNDCCSIYGYCGTDAEHCSSPPSSATPPPAVVDDAASAGGGAQSSSSCGGGTVGNGICPNAGECCSEYGFCGTSIEHCAGGDGGGAASTSSSESESSPPQFQPSTAQLEDQGATTTTAVEEDASSQVYGTCGNGDTGNGICATNAECCTSTGFCGSTLEHCADRVGPLMPGQPDYYDDNNGGAAAAAAVDASGTTTTTFDQQQEQQEQGGGGSSNMDREPTTSGTTSTTTTTAAASAAPHGTARRIIGYYAGWQWYDRDKLADPENMDFRKVQRVNYAFFRTDALGNIYGTDRWGDPQLLFGPYSTLVEGGIQRCSYDGPSEVNCAYHAKRGGLIQRAHEQGAEVYPSIGGWTLSDNYPTMSADPVARDAFARKCVEILSYYDFDGIDIDWEYPGYADHSGTPADTENFTRMLTAIRAALELHSRETGRVYGLTAALPCAPENIANIEVGKLVHVLSEFNLMSYDFHGSWDNVTGTNAPLYYQGFGNEEFNIDRCVENYVALGVPRGKINIGLPFYGRSFKFATSLNQKHGGSDVANWPEDDGTPQYFNIRKKLPHMMQVRDNKSKTQYAYISHAEQEQQQQQQIQQILSPGGRRIRALAEVTDTLAQSSPEGLVSFDDERAICDKVHYAQEKELGGFIVWEMSGDVLEDLSTPLLDVANMKLAHPSFECCTLHSEEECERERMEAEMANSQMMGFDVGGWTSSSGWDESGCEGGYRVASILRLSLGVIAATTVLFW</sequence>
<gene>
    <name evidence="9" type="ORF">ACHAW5_001511</name>
</gene>
<evidence type="ECO:0000259" key="8">
    <source>
        <dbReference type="PROSITE" id="PS51910"/>
    </source>
</evidence>
<reference evidence="9 10" key="1">
    <citation type="submission" date="2024-10" db="EMBL/GenBank/DDBJ databases">
        <title>Updated reference genomes for cyclostephanoid diatoms.</title>
        <authorList>
            <person name="Roberts W.R."/>
            <person name="Alverson A.J."/>
        </authorList>
    </citation>
    <scope>NUCLEOTIDE SEQUENCE [LARGE SCALE GENOMIC DNA]</scope>
    <source>
        <strain evidence="9 10">AJA276-08</strain>
    </source>
</reference>
<organism evidence="9 10">
    <name type="scientific">Stephanodiscus triporus</name>
    <dbReference type="NCBI Taxonomy" id="2934178"/>
    <lineage>
        <taxon>Eukaryota</taxon>
        <taxon>Sar</taxon>
        <taxon>Stramenopiles</taxon>
        <taxon>Ochrophyta</taxon>
        <taxon>Bacillariophyta</taxon>
        <taxon>Coscinodiscophyceae</taxon>
        <taxon>Thalassiosirophycidae</taxon>
        <taxon>Stephanodiscales</taxon>
        <taxon>Stephanodiscaceae</taxon>
        <taxon>Stephanodiscus</taxon>
    </lineage>
</organism>
<dbReference type="SMART" id="SM00270">
    <property type="entry name" value="ChtBD1"/>
    <property type="match status" value="3"/>
</dbReference>
<feature type="region of interest" description="Disordered" evidence="6">
    <location>
        <begin position="1"/>
        <end position="35"/>
    </location>
</feature>
<feature type="compositionally biased region" description="Low complexity" evidence="6">
    <location>
        <begin position="262"/>
        <end position="272"/>
    </location>
</feature>
<dbReference type="CDD" id="cd00035">
    <property type="entry name" value="ChtBD1"/>
    <property type="match status" value="2"/>
</dbReference>
<keyword evidence="2 5" id="KW-0378">Hydrolase</keyword>
<evidence type="ECO:0000313" key="9">
    <source>
        <dbReference type="EMBL" id="KAL3775108.1"/>
    </source>
</evidence>
<protein>
    <recommendedName>
        <fullName evidence="11">Chitinase</fullName>
    </recommendedName>
</protein>
<evidence type="ECO:0000256" key="5">
    <source>
        <dbReference type="RuleBase" id="RU000489"/>
    </source>
</evidence>
<dbReference type="GO" id="GO:0008061">
    <property type="term" value="F:chitin binding"/>
    <property type="evidence" value="ECO:0007669"/>
    <property type="project" value="UniProtKB-UniRule"/>
</dbReference>
<comment type="caution">
    <text evidence="9">The sequence shown here is derived from an EMBL/GenBank/DDBJ whole genome shotgun (WGS) entry which is preliminary data.</text>
</comment>
<feature type="disulfide bond" evidence="4">
    <location>
        <begin position="179"/>
        <end position="193"/>
    </location>
</feature>
<feature type="domain" description="Chitin-binding type-1" evidence="7">
    <location>
        <begin position="160"/>
        <end position="225"/>
    </location>
</feature>
<dbReference type="Gene3D" id="3.20.20.80">
    <property type="entry name" value="Glycosidases"/>
    <property type="match status" value="2"/>
</dbReference>
<feature type="region of interest" description="Disordered" evidence="6">
    <location>
        <begin position="361"/>
        <end position="412"/>
    </location>
</feature>
<evidence type="ECO:0000256" key="6">
    <source>
        <dbReference type="SAM" id="MobiDB-lite"/>
    </source>
</evidence>
<evidence type="ECO:0000256" key="3">
    <source>
        <dbReference type="ARBA" id="ARBA00023295"/>
    </source>
</evidence>
<comment type="caution">
    <text evidence="4">Lacks conserved residue(s) required for the propagation of feature annotation.</text>
</comment>
<dbReference type="Pfam" id="PF00187">
    <property type="entry name" value="Chitin_bind_1"/>
    <property type="match status" value="1"/>
</dbReference>
<dbReference type="Gene3D" id="3.30.60.10">
    <property type="entry name" value="Endochitinase-like"/>
    <property type="match status" value="2"/>
</dbReference>
<dbReference type="InterPro" id="IPR036861">
    <property type="entry name" value="Endochitinase-like_sf"/>
</dbReference>
<dbReference type="InterPro" id="IPR029070">
    <property type="entry name" value="Chitinase_insertion_sf"/>
</dbReference>